<reference evidence="1 2" key="1">
    <citation type="submission" date="2019-07" db="EMBL/GenBank/DDBJ databases">
        <title>Whole genome shotgun sequence of Novosphingobium sediminis NBRC 106119.</title>
        <authorList>
            <person name="Hosoyama A."/>
            <person name="Uohara A."/>
            <person name="Ohji S."/>
            <person name="Ichikawa N."/>
        </authorList>
    </citation>
    <scope>NUCLEOTIDE SEQUENCE [LARGE SCALE GENOMIC DNA]</scope>
    <source>
        <strain evidence="1 2">NBRC 106119</strain>
    </source>
</reference>
<dbReference type="Gene3D" id="3.40.50.720">
    <property type="entry name" value="NAD(P)-binding Rossmann-like Domain"/>
    <property type="match status" value="1"/>
</dbReference>
<dbReference type="PANTHER" id="PTHR42820">
    <property type="entry name" value="SHORT-CHAIN DEHYDROGENASE REDUCTASE"/>
    <property type="match status" value="1"/>
</dbReference>
<proteinExistence type="predicted"/>
<dbReference type="SUPFAM" id="SSF51735">
    <property type="entry name" value="NAD(P)-binding Rossmann-fold domains"/>
    <property type="match status" value="1"/>
</dbReference>
<keyword evidence="2" id="KW-1185">Reference proteome</keyword>
<sequence length="91" mass="9538">MERCAWRRADGLSNREETALGSLQGKVIAISGGARGMGAAEARLFVAEGAQVMIGDIREAEGRALLVRFLISDESAYISGADHSIDGASTV</sequence>
<accession>A0A512APC3</accession>
<dbReference type="EMBL" id="BJYR01000023">
    <property type="protein sequence ID" value="GEO01555.1"/>
    <property type="molecule type" value="Genomic_DNA"/>
</dbReference>
<comment type="caution">
    <text evidence="1">The sequence shown here is derived from an EMBL/GenBank/DDBJ whole genome shotgun (WGS) entry which is preliminary data.</text>
</comment>
<evidence type="ECO:0008006" key="3">
    <source>
        <dbReference type="Google" id="ProtNLM"/>
    </source>
</evidence>
<dbReference type="PANTHER" id="PTHR42820:SF1">
    <property type="entry name" value="SHORT-CHAIN DEHYDROGENASE_REDUCTASE FAMILY PROTEIN"/>
    <property type="match status" value="1"/>
</dbReference>
<dbReference type="Proteomes" id="UP000321464">
    <property type="component" value="Unassembled WGS sequence"/>
</dbReference>
<dbReference type="AlphaFoldDB" id="A0A512APC3"/>
<evidence type="ECO:0000313" key="1">
    <source>
        <dbReference type="EMBL" id="GEO01555.1"/>
    </source>
</evidence>
<dbReference type="InterPro" id="IPR036291">
    <property type="entry name" value="NAD(P)-bd_dom_sf"/>
</dbReference>
<protein>
    <recommendedName>
        <fullName evidence="3">SDR family NAD(P)-dependent oxidoreductase</fullName>
    </recommendedName>
</protein>
<gene>
    <name evidence="1" type="ORF">NSE01_33870</name>
</gene>
<name>A0A512APC3_9SPHN</name>
<evidence type="ECO:0000313" key="2">
    <source>
        <dbReference type="Proteomes" id="UP000321464"/>
    </source>
</evidence>
<organism evidence="1 2">
    <name type="scientific">Novosphingobium sediminis</name>
    <dbReference type="NCBI Taxonomy" id="707214"/>
    <lineage>
        <taxon>Bacteria</taxon>
        <taxon>Pseudomonadati</taxon>
        <taxon>Pseudomonadota</taxon>
        <taxon>Alphaproteobacteria</taxon>
        <taxon>Sphingomonadales</taxon>
        <taxon>Sphingomonadaceae</taxon>
        <taxon>Novosphingobium</taxon>
    </lineage>
</organism>